<organism evidence="1 2">
    <name type="scientific">Pseudoduganella plicata</name>
    <dbReference type="NCBI Taxonomy" id="321984"/>
    <lineage>
        <taxon>Bacteria</taxon>
        <taxon>Pseudomonadati</taxon>
        <taxon>Pseudomonadota</taxon>
        <taxon>Betaproteobacteria</taxon>
        <taxon>Burkholderiales</taxon>
        <taxon>Oxalobacteraceae</taxon>
        <taxon>Telluria group</taxon>
        <taxon>Pseudoduganella</taxon>
    </lineage>
</organism>
<evidence type="ECO:0000313" key="2">
    <source>
        <dbReference type="Proteomes" id="UP000619512"/>
    </source>
</evidence>
<dbReference type="Proteomes" id="UP000619512">
    <property type="component" value="Unassembled WGS sequence"/>
</dbReference>
<proteinExistence type="predicted"/>
<evidence type="ECO:0000313" key="1">
    <source>
        <dbReference type="EMBL" id="GGY98217.1"/>
    </source>
</evidence>
<name>A0AA87YF30_9BURK</name>
<sequence>MEDGPPGMRPRAIVALEHLTASGETGRKRAAACLTHRRQCPAVADYFLITVERTDDNRASTMTHILNDFDGYSCDLEGDVMDKPITKRRRRTSVMADSAIRRWLINFRSHKKMLIVRFFVATLIHMDIAFDTIKCTANVEKHGVSLAASFDRMGLRADLAR</sequence>
<comment type="caution">
    <text evidence="1">The sequence shown here is derived from an EMBL/GenBank/DDBJ whole genome shotgun (WGS) entry which is preliminary data.</text>
</comment>
<dbReference type="AlphaFoldDB" id="A0AA87YF30"/>
<dbReference type="EMBL" id="BMWW01000006">
    <property type="protein sequence ID" value="GGY98217.1"/>
    <property type="molecule type" value="Genomic_DNA"/>
</dbReference>
<gene>
    <name evidence="1" type="ORF">GCM10007388_34640</name>
</gene>
<reference evidence="1" key="1">
    <citation type="journal article" date="2014" name="Int. J. Syst. Evol. Microbiol.">
        <title>Complete genome sequence of Corynebacterium casei LMG S-19264T (=DSM 44701T), isolated from a smear-ripened cheese.</title>
        <authorList>
            <consortium name="US DOE Joint Genome Institute (JGI-PGF)"/>
            <person name="Walter F."/>
            <person name="Albersmeier A."/>
            <person name="Kalinowski J."/>
            <person name="Ruckert C."/>
        </authorList>
    </citation>
    <scope>NUCLEOTIDE SEQUENCE</scope>
    <source>
        <strain evidence="1">KCTC 12344</strain>
    </source>
</reference>
<reference evidence="1" key="2">
    <citation type="submission" date="2022-12" db="EMBL/GenBank/DDBJ databases">
        <authorList>
            <person name="Sun Q."/>
            <person name="Kim S."/>
        </authorList>
    </citation>
    <scope>NUCLEOTIDE SEQUENCE</scope>
    <source>
        <strain evidence="1">KCTC 12344</strain>
    </source>
</reference>
<protein>
    <submittedName>
        <fullName evidence="1">Uncharacterized protein</fullName>
    </submittedName>
</protein>
<accession>A0AA87YF30</accession>